<dbReference type="AlphaFoldDB" id="A0A929RUW8"/>
<protein>
    <submittedName>
        <fullName evidence="1">Uncharacterized protein</fullName>
    </submittedName>
</protein>
<reference evidence="1" key="1">
    <citation type="submission" date="2020-04" db="EMBL/GenBank/DDBJ databases">
        <title>Deep metagenomics examines the oral microbiome during advanced dental caries in children, revealing novel taxa and co-occurrences with host molecules.</title>
        <authorList>
            <person name="Baker J.L."/>
            <person name="Morton J.T."/>
            <person name="Dinis M."/>
            <person name="Alvarez R."/>
            <person name="Tran N.C."/>
            <person name="Knight R."/>
            <person name="Edlund A."/>
        </authorList>
    </citation>
    <scope>NUCLEOTIDE SEQUENCE</scope>
    <source>
        <strain evidence="1">JCVI_34_bin.1</strain>
    </source>
</reference>
<accession>A0A929RUW8</accession>
<dbReference type="EMBL" id="JABZGR010000002">
    <property type="protein sequence ID" value="MBF0969663.1"/>
    <property type="molecule type" value="Genomic_DNA"/>
</dbReference>
<dbReference type="RefSeq" id="WP_303762735.1">
    <property type="nucleotide sequence ID" value="NZ_JABZGR010000002.1"/>
</dbReference>
<evidence type="ECO:0000313" key="1">
    <source>
        <dbReference type="EMBL" id="MBF0969663.1"/>
    </source>
</evidence>
<sequence>MLLKHATMKASFLCIIFCFRFSPHLVAYYVCSAWNRLSPSSVLEGLILASFIVCCRQIIVCSGQTIVCCHQTMVWPEQTKQKQQGIARKATIYTRNDAADRRQV</sequence>
<organism evidence="1 2">
    <name type="scientific">Alloprevotella tannerae</name>
    <dbReference type="NCBI Taxonomy" id="76122"/>
    <lineage>
        <taxon>Bacteria</taxon>
        <taxon>Pseudomonadati</taxon>
        <taxon>Bacteroidota</taxon>
        <taxon>Bacteroidia</taxon>
        <taxon>Bacteroidales</taxon>
        <taxon>Prevotellaceae</taxon>
        <taxon>Alloprevotella</taxon>
    </lineage>
</organism>
<gene>
    <name evidence="1" type="ORF">HXK21_01275</name>
</gene>
<proteinExistence type="predicted"/>
<evidence type="ECO:0000313" key="2">
    <source>
        <dbReference type="Proteomes" id="UP000704068"/>
    </source>
</evidence>
<dbReference type="Proteomes" id="UP000704068">
    <property type="component" value="Unassembled WGS sequence"/>
</dbReference>
<comment type="caution">
    <text evidence="1">The sequence shown here is derived from an EMBL/GenBank/DDBJ whole genome shotgun (WGS) entry which is preliminary data.</text>
</comment>
<name>A0A929RUW8_9BACT</name>